<feature type="domain" description="FHA" evidence="9">
    <location>
        <begin position="530"/>
        <end position="594"/>
    </location>
</feature>
<dbReference type="Proteomes" id="UP000467700">
    <property type="component" value="Unassembled WGS sequence"/>
</dbReference>
<dbReference type="InterPro" id="IPR013083">
    <property type="entry name" value="Znf_RING/FYVE/PHD"/>
</dbReference>
<dbReference type="Pfam" id="PF00498">
    <property type="entry name" value="FHA"/>
    <property type="match status" value="1"/>
</dbReference>
<feature type="transmembrane region" description="Helical" evidence="8">
    <location>
        <begin position="189"/>
        <end position="213"/>
    </location>
</feature>
<dbReference type="Gene3D" id="3.30.40.10">
    <property type="entry name" value="Zinc/RING finger domain, C3HC4 (zinc finger)"/>
    <property type="match status" value="1"/>
</dbReference>
<evidence type="ECO:0000256" key="7">
    <source>
        <dbReference type="SAM" id="MobiDB-lite"/>
    </source>
</evidence>
<dbReference type="PANTHER" id="PTHR15067:SF7">
    <property type="entry name" value="E3 UBIQUITIN-PROTEIN LIGASE DMA1-RELATED"/>
    <property type="match status" value="1"/>
</dbReference>
<feature type="domain" description="RING-type" evidence="10">
    <location>
        <begin position="684"/>
        <end position="728"/>
    </location>
</feature>
<evidence type="ECO:0000256" key="3">
    <source>
        <dbReference type="ARBA" id="ARBA00022771"/>
    </source>
</evidence>
<dbReference type="GO" id="GO:0005829">
    <property type="term" value="C:cytosol"/>
    <property type="evidence" value="ECO:0007669"/>
    <property type="project" value="TreeGrafter"/>
</dbReference>
<organism evidence="11 12">
    <name type="scientific">Cyclocybe aegerita</name>
    <name type="common">Black poplar mushroom</name>
    <name type="synonym">Agrocybe aegerita</name>
    <dbReference type="NCBI Taxonomy" id="1973307"/>
    <lineage>
        <taxon>Eukaryota</taxon>
        <taxon>Fungi</taxon>
        <taxon>Dikarya</taxon>
        <taxon>Basidiomycota</taxon>
        <taxon>Agaricomycotina</taxon>
        <taxon>Agaricomycetes</taxon>
        <taxon>Agaricomycetidae</taxon>
        <taxon>Agaricales</taxon>
        <taxon>Agaricineae</taxon>
        <taxon>Bolbitiaceae</taxon>
        <taxon>Cyclocybe</taxon>
    </lineage>
</organism>
<feature type="compositionally biased region" description="Acidic residues" evidence="7">
    <location>
        <begin position="743"/>
        <end position="753"/>
    </location>
</feature>
<evidence type="ECO:0000256" key="2">
    <source>
        <dbReference type="ARBA" id="ARBA00022723"/>
    </source>
</evidence>
<evidence type="ECO:0000256" key="4">
    <source>
        <dbReference type="ARBA" id="ARBA00022786"/>
    </source>
</evidence>
<dbReference type="Pfam" id="PF20151">
    <property type="entry name" value="DUF6533"/>
    <property type="match status" value="1"/>
</dbReference>
<keyword evidence="8" id="KW-0472">Membrane</keyword>
<dbReference type="SUPFAM" id="SSF57850">
    <property type="entry name" value="RING/U-box"/>
    <property type="match status" value="1"/>
</dbReference>
<evidence type="ECO:0000256" key="1">
    <source>
        <dbReference type="ARBA" id="ARBA00022679"/>
    </source>
</evidence>
<keyword evidence="2" id="KW-0479">Metal-binding</keyword>
<dbReference type="PROSITE" id="PS50089">
    <property type="entry name" value="ZF_RING_2"/>
    <property type="match status" value="1"/>
</dbReference>
<dbReference type="Gene3D" id="2.60.200.20">
    <property type="match status" value="1"/>
</dbReference>
<name>A0A8S0X0N4_CYCAE</name>
<gene>
    <name evidence="11" type="ORF">AAE3_LOCUS12564</name>
</gene>
<dbReference type="GO" id="GO:0032153">
    <property type="term" value="C:cell division site"/>
    <property type="evidence" value="ECO:0007669"/>
    <property type="project" value="TreeGrafter"/>
</dbReference>
<dbReference type="PANTHER" id="PTHR15067">
    <property type="entry name" value="E3 UBIQUITIN-PROTEIN LIGASE RNF8"/>
    <property type="match status" value="1"/>
</dbReference>
<evidence type="ECO:0000256" key="8">
    <source>
        <dbReference type="SAM" id="Phobius"/>
    </source>
</evidence>
<feature type="transmembrane region" description="Helical" evidence="8">
    <location>
        <begin position="234"/>
        <end position="257"/>
    </location>
</feature>
<keyword evidence="4" id="KW-0833">Ubl conjugation pathway</keyword>
<evidence type="ECO:0000256" key="5">
    <source>
        <dbReference type="ARBA" id="ARBA00022833"/>
    </source>
</evidence>
<dbReference type="InterPro" id="IPR000253">
    <property type="entry name" value="FHA_dom"/>
</dbReference>
<keyword evidence="1" id="KW-0808">Transferase</keyword>
<evidence type="ECO:0000259" key="10">
    <source>
        <dbReference type="PROSITE" id="PS50089"/>
    </source>
</evidence>
<dbReference type="GO" id="GO:0061630">
    <property type="term" value="F:ubiquitin protein ligase activity"/>
    <property type="evidence" value="ECO:0007669"/>
    <property type="project" value="TreeGrafter"/>
</dbReference>
<dbReference type="FunFam" id="2.60.200.20:FF:000044">
    <property type="entry name" value="Chromosome 8, whole genome shotgun sequence"/>
    <property type="match status" value="1"/>
</dbReference>
<dbReference type="PROSITE" id="PS50006">
    <property type="entry name" value="FHA_DOMAIN"/>
    <property type="match status" value="1"/>
</dbReference>
<keyword evidence="3 6" id="KW-0863">Zinc-finger</keyword>
<keyword evidence="5" id="KW-0862">Zinc</keyword>
<feature type="compositionally biased region" description="Polar residues" evidence="7">
    <location>
        <begin position="356"/>
        <end position="369"/>
    </location>
</feature>
<feature type="transmembrane region" description="Helical" evidence="8">
    <location>
        <begin position="120"/>
        <end position="139"/>
    </location>
</feature>
<dbReference type="GO" id="GO:0000151">
    <property type="term" value="C:ubiquitin ligase complex"/>
    <property type="evidence" value="ECO:0007669"/>
    <property type="project" value="TreeGrafter"/>
</dbReference>
<keyword evidence="12" id="KW-1185">Reference proteome</keyword>
<dbReference type="GO" id="GO:0016567">
    <property type="term" value="P:protein ubiquitination"/>
    <property type="evidence" value="ECO:0007669"/>
    <property type="project" value="TreeGrafter"/>
</dbReference>
<dbReference type="InterPro" id="IPR008984">
    <property type="entry name" value="SMAD_FHA_dom_sf"/>
</dbReference>
<dbReference type="SMART" id="SM00240">
    <property type="entry name" value="FHA"/>
    <property type="match status" value="1"/>
</dbReference>
<dbReference type="SMART" id="SM00184">
    <property type="entry name" value="RING"/>
    <property type="match status" value="1"/>
</dbReference>
<evidence type="ECO:0000259" key="9">
    <source>
        <dbReference type="PROSITE" id="PS50006"/>
    </source>
</evidence>
<dbReference type="Pfam" id="PF17123">
    <property type="entry name" value="zf-RING_11"/>
    <property type="match status" value="1"/>
</dbReference>
<dbReference type="GO" id="GO:0008270">
    <property type="term" value="F:zinc ion binding"/>
    <property type="evidence" value="ECO:0007669"/>
    <property type="project" value="UniProtKB-KW"/>
</dbReference>
<feature type="transmembrane region" description="Helical" evidence="8">
    <location>
        <begin position="77"/>
        <end position="100"/>
    </location>
</feature>
<comment type="caution">
    <text evidence="11">The sequence shown here is derived from an EMBL/GenBank/DDBJ whole genome shotgun (WGS) entry which is preliminary data.</text>
</comment>
<feature type="compositionally biased region" description="Polar residues" evidence="7">
    <location>
        <begin position="325"/>
        <end position="347"/>
    </location>
</feature>
<dbReference type="SUPFAM" id="SSF49879">
    <property type="entry name" value="SMAD/FHA domain"/>
    <property type="match status" value="1"/>
</dbReference>
<keyword evidence="8" id="KW-0812">Transmembrane</keyword>
<feature type="region of interest" description="Disordered" evidence="7">
    <location>
        <begin position="743"/>
        <end position="844"/>
    </location>
</feature>
<feature type="compositionally biased region" description="Pro residues" evidence="7">
    <location>
        <begin position="306"/>
        <end position="317"/>
    </location>
</feature>
<feature type="region of interest" description="Disordered" evidence="7">
    <location>
        <begin position="302"/>
        <end position="399"/>
    </location>
</feature>
<dbReference type="AlphaFoldDB" id="A0A8S0X0N4"/>
<protein>
    <submittedName>
        <fullName evidence="11">Uncharacterized protein</fullName>
    </submittedName>
</protein>
<dbReference type="GO" id="GO:0006511">
    <property type="term" value="P:ubiquitin-dependent protein catabolic process"/>
    <property type="evidence" value="ECO:0007669"/>
    <property type="project" value="TreeGrafter"/>
</dbReference>
<dbReference type="EMBL" id="CACVBS010000090">
    <property type="protein sequence ID" value="CAA7270406.1"/>
    <property type="molecule type" value="Genomic_DNA"/>
</dbReference>
<evidence type="ECO:0000313" key="12">
    <source>
        <dbReference type="Proteomes" id="UP000467700"/>
    </source>
</evidence>
<accession>A0A8S0X0N4</accession>
<dbReference type="InterPro" id="IPR045340">
    <property type="entry name" value="DUF6533"/>
</dbReference>
<dbReference type="InterPro" id="IPR001841">
    <property type="entry name" value="Znf_RING"/>
</dbReference>
<sequence>MAMGSGNPSILQADRIGGYVYAALGVATLYDHGEEFSARQGILDRHELILDLTFAAITLEDEVDCIWRRERIKIPQALFLINRYIGTGILVYSAVAIALATTVQPRSIPRCNVLNNLQEWGSVLVVWSMQGIMVFRISAMYQHYNLITAVQLVFFAIEIINTSIMKGLVQDEVIDLSCNLLVYPVWYGWSWAPILCFEALMFFLSLWPGIVYYREALKRSDALLTSERNSLTYILLRDSISFPFLAMVVVLINIFGWSRFSPNAARINAGIATFAPRILGCRLILNLRESYYRPFEDELSMNTPTLPRPPLASPRPPSSALRPTTATSMEGNINVSSESPPSRTTILGSFLRGRPRNSSQSHIQVNTDLHQPHRDISPSTVPQPPSPNTNGSSSRRRTGAATIAALAGQGSNNNNANNTGSSGLGITSMLRRRRSAGNVAASTPAAPPVITASATAAAALGLGTYNNNRLSQAPPLSTTATVNGATTTGLAPSASTGVPHRIRLVPHLDTRRSLRFDAIGRDLKEGDPALRIGRFTDRSGLGLAAVNALGSNKLAFRSKVVSRAHAEIWVEGGGRFFVKDTKSSSGTFLNHVRLSPANTESRPFQIKDGDILQLGVDYQGGAEDIYKSVKIRIEIGREWQASANAFNTNALKNLKSLALPLANGKQPAALVKLPASNKLHIPDCCICLFGVTIRQALFIAPCSHTFHYKCIRPLLEAHHPAFSCPLCRTFADLEEDVEVEVEYEEDADGEELEAGLGDGKEPNGIDADFEGEADSEGHAPQHHQGVDASMMEGDSPASRSNSGLGVRHTEAGAETEVEGEGAGYGPRGHGARRGRPAAGGSGERASALIDLADEPEEFMLVDAHGHGGDMGIITSDGEGVLIDVDGTVGGKRKR</sequence>
<proteinExistence type="predicted"/>
<evidence type="ECO:0000313" key="11">
    <source>
        <dbReference type="EMBL" id="CAA7270406.1"/>
    </source>
</evidence>
<keyword evidence="8" id="KW-1133">Transmembrane helix</keyword>
<reference evidence="11 12" key="1">
    <citation type="submission" date="2020-01" db="EMBL/GenBank/DDBJ databases">
        <authorList>
            <person name="Gupta K D."/>
        </authorList>
    </citation>
    <scope>NUCLEOTIDE SEQUENCE [LARGE SCALE GENOMIC DNA]</scope>
</reference>
<feature type="transmembrane region" description="Helical" evidence="8">
    <location>
        <begin position="146"/>
        <end position="169"/>
    </location>
</feature>
<evidence type="ECO:0000256" key="6">
    <source>
        <dbReference type="PROSITE-ProRule" id="PRU00175"/>
    </source>
</evidence>
<dbReference type="OrthoDB" id="687730at2759"/>